<feature type="region of interest" description="Disordered" evidence="3">
    <location>
        <begin position="20"/>
        <end position="61"/>
    </location>
</feature>
<feature type="region of interest" description="Disordered" evidence="3">
    <location>
        <begin position="632"/>
        <end position="672"/>
    </location>
</feature>
<dbReference type="PANTHER" id="PTHR23113">
    <property type="entry name" value="GUANINE NUCLEOTIDE EXCHANGE FACTOR"/>
    <property type="match status" value="1"/>
</dbReference>
<feature type="compositionally biased region" description="Polar residues" evidence="3">
    <location>
        <begin position="102"/>
        <end position="111"/>
    </location>
</feature>
<feature type="domain" description="Ras-GEF" evidence="4">
    <location>
        <begin position="721"/>
        <end position="967"/>
    </location>
</feature>
<evidence type="ECO:0000256" key="1">
    <source>
        <dbReference type="ARBA" id="ARBA00022658"/>
    </source>
</evidence>
<dbReference type="KEGG" id="gtr:GLOTRDRAFT_119073"/>
<dbReference type="PANTHER" id="PTHR23113:SF348">
    <property type="entry name" value="GUANYL-NUCLEOTIDE EXCHANGE FACTOR RASGEF, PUTATIVE (AFU_ORTHOLOGUE AFUA_1G04700)-RELATED"/>
    <property type="match status" value="1"/>
</dbReference>
<dbReference type="InterPro" id="IPR001806">
    <property type="entry name" value="Small_GTPase"/>
</dbReference>
<reference evidence="6 7" key="1">
    <citation type="journal article" date="2012" name="Science">
        <title>The Paleozoic origin of enzymatic lignin decomposition reconstructed from 31 fungal genomes.</title>
        <authorList>
            <person name="Floudas D."/>
            <person name="Binder M."/>
            <person name="Riley R."/>
            <person name="Barry K."/>
            <person name="Blanchette R.A."/>
            <person name="Henrissat B."/>
            <person name="Martinez A.T."/>
            <person name="Otillar R."/>
            <person name="Spatafora J.W."/>
            <person name="Yadav J.S."/>
            <person name="Aerts A."/>
            <person name="Benoit I."/>
            <person name="Boyd A."/>
            <person name="Carlson A."/>
            <person name="Copeland A."/>
            <person name="Coutinho P.M."/>
            <person name="de Vries R.P."/>
            <person name="Ferreira P."/>
            <person name="Findley K."/>
            <person name="Foster B."/>
            <person name="Gaskell J."/>
            <person name="Glotzer D."/>
            <person name="Gorecki P."/>
            <person name="Heitman J."/>
            <person name="Hesse C."/>
            <person name="Hori C."/>
            <person name="Igarashi K."/>
            <person name="Jurgens J.A."/>
            <person name="Kallen N."/>
            <person name="Kersten P."/>
            <person name="Kohler A."/>
            <person name="Kuees U."/>
            <person name="Kumar T.K.A."/>
            <person name="Kuo A."/>
            <person name="LaButti K."/>
            <person name="Larrondo L.F."/>
            <person name="Lindquist E."/>
            <person name="Ling A."/>
            <person name="Lombard V."/>
            <person name="Lucas S."/>
            <person name="Lundell T."/>
            <person name="Martin R."/>
            <person name="McLaughlin D.J."/>
            <person name="Morgenstern I."/>
            <person name="Morin E."/>
            <person name="Murat C."/>
            <person name="Nagy L.G."/>
            <person name="Nolan M."/>
            <person name="Ohm R.A."/>
            <person name="Patyshakuliyeva A."/>
            <person name="Rokas A."/>
            <person name="Ruiz-Duenas F.J."/>
            <person name="Sabat G."/>
            <person name="Salamov A."/>
            <person name="Samejima M."/>
            <person name="Schmutz J."/>
            <person name="Slot J.C."/>
            <person name="St John F."/>
            <person name="Stenlid J."/>
            <person name="Sun H."/>
            <person name="Sun S."/>
            <person name="Syed K."/>
            <person name="Tsang A."/>
            <person name="Wiebenga A."/>
            <person name="Young D."/>
            <person name="Pisabarro A."/>
            <person name="Eastwood D.C."/>
            <person name="Martin F."/>
            <person name="Cullen D."/>
            <person name="Grigoriev I.V."/>
            <person name="Hibbett D.S."/>
        </authorList>
    </citation>
    <scope>NUCLEOTIDE SEQUENCE [LARGE SCALE GENOMIC DNA]</scope>
    <source>
        <strain evidence="6 7">ATCC 11539</strain>
    </source>
</reference>
<feature type="compositionally biased region" description="Polar residues" evidence="3">
    <location>
        <begin position="428"/>
        <end position="461"/>
    </location>
</feature>
<dbReference type="GeneID" id="19300530"/>
<dbReference type="GO" id="GO:0005085">
    <property type="term" value="F:guanyl-nucleotide exchange factor activity"/>
    <property type="evidence" value="ECO:0007669"/>
    <property type="project" value="UniProtKB-KW"/>
</dbReference>
<dbReference type="PROSITE" id="PS50212">
    <property type="entry name" value="RASGEF_NTER"/>
    <property type="match status" value="1"/>
</dbReference>
<dbReference type="EMBL" id="KB469296">
    <property type="protein sequence ID" value="EPQ61107.1"/>
    <property type="molecule type" value="Genomic_DNA"/>
</dbReference>
<dbReference type="Gene3D" id="1.20.870.10">
    <property type="entry name" value="Son of sevenless (SoS) protein Chain: S domain 1"/>
    <property type="match status" value="1"/>
</dbReference>
<feature type="region of interest" description="Disordered" evidence="3">
    <location>
        <begin position="381"/>
        <end position="478"/>
    </location>
</feature>
<dbReference type="SUPFAM" id="SSF52540">
    <property type="entry name" value="P-loop containing nucleoside triphosphate hydrolases"/>
    <property type="match status" value="1"/>
</dbReference>
<dbReference type="OrthoDB" id="28357at2759"/>
<dbReference type="PROSITE" id="PS50009">
    <property type="entry name" value="RASGEF_CAT"/>
    <property type="match status" value="1"/>
</dbReference>
<evidence type="ECO:0000313" key="7">
    <source>
        <dbReference type="Proteomes" id="UP000030669"/>
    </source>
</evidence>
<dbReference type="InterPro" id="IPR000651">
    <property type="entry name" value="Ras-like_Gua-exchang_fac_N"/>
</dbReference>
<dbReference type="GO" id="GO:0007265">
    <property type="term" value="P:Ras protein signal transduction"/>
    <property type="evidence" value="ECO:0007669"/>
    <property type="project" value="TreeGrafter"/>
</dbReference>
<dbReference type="CDD" id="cd06224">
    <property type="entry name" value="REM"/>
    <property type="match status" value="1"/>
</dbReference>
<feature type="region of interest" description="Disordered" evidence="3">
    <location>
        <begin position="95"/>
        <end position="138"/>
    </location>
</feature>
<dbReference type="SUPFAM" id="SSF48366">
    <property type="entry name" value="Ras GEF"/>
    <property type="match status" value="1"/>
</dbReference>
<feature type="compositionally biased region" description="Basic and acidic residues" evidence="3">
    <location>
        <begin position="382"/>
        <end position="393"/>
    </location>
</feature>
<dbReference type="GO" id="GO:0003924">
    <property type="term" value="F:GTPase activity"/>
    <property type="evidence" value="ECO:0007669"/>
    <property type="project" value="InterPro"/>
</dbReference>
<dbReference type="GO" id="GO:0005525">
    <property type="term" value="F:GTP binding"/>
    <property type="evidence" value="ECO:0007669"/>
    <property type="project" value="InterPro"/>
</dbReference>
<feature type="compositionally biased region" description="Low complexity" evidence="3">
    <location>
        <begin position="396"/>
        <end position="417"/>
    </location>
</feature>
<evidence type="ECO:0000259" key="4">
    <source>
        <dbReference type="PROSITE" id="PS50009"/>
    </source>
</evidence>
<dbReference type="Proteomes" id="UP000030669">
    <property type="component" value="Unassembled WGS sequence"/>
</dbReference>
<dbReference type="InterPro" id="IPR023578">
    <property type="entry name" value="Ras_GEF_dom_sf"/>
</dbReference>
<gene>
    <name evidence="6" type="ORF">GLOTRDRAFT_119073</name>
</gene>
<dbReference type="STRING" id="670483.S7QP68"/>
<dbReference type="HOGENOM" id="CLU_005431_0_0_1"/>
<dbReference type="InterPro" id="IPR036964">
    <property type="entry name" value="RASGEF_cat_dom_sf"/>
</dbReference>
<dbReference type="AlphaFoldDB" id="S7QP68"/>
<dbReference type="OMA" id="HIAKWVA"/>
<dbReference type="SMART" id="SM00147">
    <property type="entry name" value="RasGEF"/>
    <property type="match status" value="1"/>
</dbReference>
<proteinExistence type="predicted"/>
<dbReference type="Gene3D" id="1.10.840.10">
    <property type="entry name" value="Ras guanine-nucleotide exchange factors catalytic domain"/>
    <property type="match status" value="1"/>
</dbReference>
<keyword evidence="7" id="KW-1185">Reference proteome</keyword>
<evidence type="ECO:0000259" key="5">
    <source>
        <dbReference type="PROSITE" id="PS50212"/>
    </source>
</evidence>
<dbReference type="InterPro" id="IPR008937">
    <property type="entry name" value="Ras-like_GEF"/>
</dbReference>
<organism evidence="6 7">
    <name type="scientific">Gloeophyllum trabeum (strain ATCC 11539 / FP-39264 / Madison 617)</name>
    <name type="common">Brown rot fungus</name>
    <dbReference type="NCBI Taxonomy" id="670483"/>
    <lineage>
        <taxon>Eukaryota</taxon>
        <taxon>Fungi</taxon>
        <taxon>Dikarya</taxon>
        <taxon>Basidiomycota</taxon>
        <taxon>Agaricomycotina</taxon>
        <taxon>Agaricomycetes</taxon>
        <taxon>Gloeophyllales</taxon>
        <taxon>Gloeophyllaceae</taxon>
        <taxon>Gloeophyllum</taxon>
    </lineage>
</organism>
<name>S7QP68_GLOTA</name>
<dbReference type="InterPro" id="IPR001895">
    <property type="entry name" value="RASGEF_cat_dom"/>
</dbReference>
<protein>
    <submittedName>
        <fullName evidence="6">Ras GEF</fullName>
    </submittedName>
</protein>
<dbReference type="SMART" id="SM00175">
    <property type="entry name" value="RAB"/>
    <property type="match status" value="1"/>
</dbReference>
<evidence type="ECO:0000256" key="2">
    <source>
        <dbReference type="PROSITE-ProRule" id="PRU00168"/>
    </source>
</evidence>
<dbReference type="Pfam" id="PF00618">
    <property type="entry name" value="RasGEF_N"/>
    <property type="match status" value="1"/>
</dbReference>
<dbReference type="Pfam" id="PF00617">
    <property type="entry name" value="RasGEF"/>
    <property type="match status" value="1"/>
</dbReference>
<dbReference type="RefSeq" id="XP_007861356.1">
    <property type="nucleotide sequence ID" value="XM_007863165.1"/>
</dbReference>
<dbReference type="eggNOG" id="KOG3417">
    <property type="taxonomic scope" value="Eukaryota"/>
</dbReference>
<feature type="domain" description="N-terminal Ras-GEF" evidence="5">
    <location>
        <begin position="489"/>
        <end position="614"/>
    </location>
</feature>
<feature type="compositionally biased region" description="Basic and acidic residues" evidence="3">
    <location>
        <begin position="112"/>
        <end position="122"/>
    </location>
</feature>
<evidence type="ECO:0000313" key="6">
    <source>
        <dbReference type="EMBL" id="EPQ61107.1"/>
    </source>
</evidence>
<dbReference type="Gene3D" id="3.40.50.300">
    <property type="entry name" value="P-loop containing nucleotide triphosphate hydrolases"/>
    <property type="match status" value="1"/>
</dbReference>
<accession>S7QP68</accession>
<feature type="compositionally biased region" description="Polar residues" evidence="3">
    <location>
        <begin position="20"/>
        <end position="38"/>
    </location>
</feature>
<sequence length="1006" mass="111751">MPSSNGYPLDRDRLSTFQASSASLASQETFQTALSSESSPDEAHAPERPPPASPLSPTAVRKAISVDSFANYKHDTSRNSPISPRNLGYDAIPELALPVPPTQNNHASSSKEPIRKDSRENWDATQRTPAKRKVRPGSLSRLSPAAIVSPMPGLSCDTDVYHAMNAVYDLPPKISVAVIGTRGSGKTTLIREGLKLHGLSDPAPVSMLVRSIGNLDYTFYAARMPHIALGTTSTIGIKEIDVEALQMEVTGEVWPAHASHISGVVICYDSADQQSYQHVETLLSGFRDLKHPTVLVACKSDLEAEVDPHESLATAQDYRAGFVEVTSNHESGKERMHRCFEWIVNRIVQSQQRQLDTPSGAENTILLDEPHYPSAPVTVAMKSEKSTSSDMAHRQSTTLSHSPLSASSPSSNLPRSWSGDELGFSGRISPQTSRQRMDVSTSPSNHREPQTVSSESLDNGSSGHGRDSVHSHNSHNGTVSHSLRAEQQERAPSPWATLEQILDKLLFLAVSGDDPAFISHFLLTYRRFANPRSVLLAMQKRMRQLDQLLSDPLLACFAQLRICHLLGAWIQDYPYDFAVPGSAGALSAVVKSVMSKSHLLHYAADFLPFLEVLPNLVDRDVQWALKTDELPDHSDDSYSTSDEEVLEISPAVQEPPDSPPAPPKSAAYTRDRRPSLPLTAKALVMPNTPLVESFAHDGFNPSPKVIIRELHKICQDLSLLDSKDIAQEITRLEVKLFLQIEVGSARYLSEQPSLKNFQPRHWLQHVFVSGRKDPETDPIARFNKVSEHLAQWVVSLILCHDKARARSRQIERFLEIATCLRRLQNYSALRSIVAGINKCALDDQTMDLLKKSTSHYKILQSYDRLFQQSRGHQAYRMALKNTRGACIPSLAVHLSDLIRTHEGNADVNGNDPTQIHWGKFNLMGRFIRGIRQRQVQCVDEYNFPERAHIRDLLMQECLMDENLQRIRIGEAPLDMGLSDDLQAPTRPVSRDISNDPALIKKFFGLS</sequence>
<dbReference type="GO" id="GO:0005886">
    <property type="term" value="C:plasma membrane"/>
    <property type="evidence" value="ECO:0007669"/>
    <property type="project" value="TreeGrafter"/>
</dbReference>
<keyword evidence="1 2" id="KW-0344">Guanine-nucleotide releasing factor</keyword>
<evidence type="ECO:0000256" key="3">
    <source>
        <dbReference type="SAM" id="MobiDB-lite"/>
    </source>
</evidence>
<dbReference type="InterPro" id="IPR027417">
    <property type="entry name" value="P-loop_NTPase"/>
</dbReference>
<dbReference type="Pfam" id="PF00071">
    <property type="entry name" value="Ras"/>
    <property type="match status" value="1"/>
</dbReference>